<keyword evidence="3" id="KW-0486">Methionine biosynthesis</keyword>
<comment type="catalytic activity">
    <reaction evidence="2 3">
        <text>5-(methylsulfanyl)-alpha-D-ribose 1-phosphate = 5-(methylsulfanyl)-D-ribulose 1-phosphate</text>
        <dbReference type="Rhea" id="RHEA:19989"/>
        <dbReference type="ChEBI" id="CHEBI:58533"/>
        <dbReference type="ChEBI" id="CHEBI:58548"/>
        <dbReference type="EC" id="5.3.1.23"/>
    </reaction>
</comment>
<dbReference type="PANTHER" id="PTHR43475:SF1">
    <property type="entry name" value="METHYLTHIORIBOSE-1-PHOSPHATE ISOMERASE"/>
    <property type="match status" value="1"/>
</dbReference>
<feature type="binding site" evidence="3">
    <location>
        <begin position="269"/>
        <end position="270"/>
    </location>
    <ligand>
        <name>substrate</name>
    </ligand>
</feature>
<dbReference type="InterPro" id="IPR000649">
    <property type="entry name" value="IF-2B-related"/>
</dbReference>
<dbReference type="PANTHER" id="PTHR43475">
    <property type="entry name" value="METHYLTHIORIBOSE-1-PHOSPHATE ISOMERASE"/>
    <property type="match status" value="1"/>
</dbReference>
<dbReference type="EC" id="5.3.1.23" evidence="3"/>
<dbReference type="InterPro" id="IPR027363">
    <property type="entry name" value="M1Pi_N"/>
</dbReference>
<dbReference type="FunFam" id="3.40.50.10470:FF:000006">
    <property type="entry name" value="Methylthioribose-1-phosphate isomerase"/>
    <property type="match status" value="1"/>
</dbReference>
<dbReference type="InterPro" id="IPR042529">
    <property type="entry name" value="IF_2B-like_C"/>
</dbReference>
<comment type="pathway">
    <text evidence="3">Amino-acid biosynthesis; L-methionine biosynthesis via salvage pathway; L-methionine from S-methyl-5-thio-alpha-D-ribose 1-phosphate: step 1/6.</text>
</comment>
<dbReference type="AlphaFoldDB" id="A0A172TNZ8"/>
<sequence length="368" mass="39938">MTPEEFIHTETQPTDGQAGWIQSVRWNASEHRLDLLDQRLLPEEIRYLPLHTSRDVWEAIRHLAVRGAPAIGISAAFGVYLGIRDAGGDAAAVLEETRKQAEYLATSRPTAVNLFWALDRMKARADELASRQDLTPAGMKQALLEEALGIQAEDEETCRLIGEHALELFQDGMGVLTHCNAGGLATARYGTALAPIYLAQERGISLRVFADETRPVLQGARLTAFELQQAGVDVTLICDNMAGMVMSKGWVQAVIVGTDRVAANGDVANKIGTYSVAVLAKAHGIPVYVACPLSTIDLTTPTGDEIPIEERPDSEITEGFGKRTAPVGVKVFNPAFDVTPNEYVSAIITEKGIVYPPYNVNLAKLFDI</sequence>
<comment type="similarity">
    <text evidence="3">Belongs to the EIF-2B alpha/beta/delta subunits family. MtnA subfamily.</text>
</comment>
<dbReference type="PATRIC" id="fig|1178515.4.peg.4412"/>
<dbReference type="KEGG" id="pswu:SY83_21765"/>
<evidence type="ECO:0000256" key="2">
    <source>
        <dbReference type="ARBA" id="ARBA00052401"/>
    </source>
</evidence>
<dbReference type="UniPathway" id="UPA00904">
    <property type="reaction ID" value="UER00874"/>
</dbReference>
<comment type="function">
    <text evidence="3">Catalyzes the interconversion of methylthioribose-1-phosphate (MTR-1-P) into methylthioribulose-1-phosphate (MTRu-1-P).</text>
</comment>
<dbReference type="EMBL" id="CP011388">
    <property type="protein sequence ID" value="ANE48473.1"/>
    <property type="molecule type" value="Genomic_DNA"/>
</dbReference>
<protein>
    <recommendedName>
        <fullName evidence="3">Methylthioribose-1-phosphate isomerase</fullName>
        <shortName evidence="3">M1Pi</shortName>
        <shortName evidence="3">MTR-1-P isomerase</shortName>
        <ecNumber evidence="3">5.3.1.23</ecNumber>
    </recommendedName>
    <alternativeName>
        <fullName evidence="3">S-methyl-5-thioribose-1-phosphate isomerase</fullName>
    </alternativeName>
</protein>
<reference evidence="4 5" key="1">
    <citation type="submission" date="2015-01" db="EMBL/GenBank/DDBJ databases">
        <title>Paenibacillus swuensis/DY6/whole genome sequencing.</title>
        <authorList>
            <person name="Kim M.K."/>
            <person name="Srinivasan S."/>
            <person name="Lee J.-J."/>
        </authorList>
    </citation>
    <scope>NUCLEOTIDE SEQUENCE [LARGE SCALE GENOMIC DNA]</scope>
    <source>
        <strain evidence="4 5">DY6</strain>
    </source>
</reference>
<dbReference type="NCBIfam" id="NF004326">
    <property type="entry name" value="PRK05720.1"/>
    <property type="match status" value="1"/>
</dbReference>
<name>A0A172TNZ8_9BACL</name>
<evidence type="ECO:0000256" key="3">
    <source>
        <dbReference type="HAMAP-Rule" id="MF_01678"/>
    </source>
</evidence>
<accession>A0A172TNZ8</accession>
<dbReference type="InterPro" id="IPR005251">
    <property type="entry name" value="IF-M1Pi"/>
</dbReference>
<evidence type="ECO:0000256" key="1">
    <source>
        <dbReference type="ARBA" id="ARBA00023235"/>
    </source>
</evidence>
<keyword evidence="3" id="KW-0028">Amino-acid biosynthesis</keyword>
<dbReference type="InterPro" id="IPR037171">
    <property type="entry name" value="NagB/RpiA_transferase-like"/>
</dbReference>
<dbReference type="InterPro" id="IPR011559">
    <property type="entry name" value="Initiation_fac_2B_a/b/d"/>
</dbReference>
<dbReference type="GO" id="GO:0019509">
    <property type="term" value="P:L-methionine salvage from methylthioadenosine"/>
    <property type="evidence" value="ECO:0007669"/>
    <property type="project" value="UniProtKB-UniRule"/>
</dbReference>
<dbReference type="NCBIfam" id="TIGR00512">
    <property type="entry name" value="salvage_mtnA"/>
    <property type="match status" value="1"/>
</dbReference>
<dbReference type="NCBIfam" id="TIGR00524">
    <property type="entry name" value="eIF-2B_rel"/>
    <property type="match status" value="1"/>
</dbReference>
<dbReference type="RefSeq" id="WP_068610372.1">
    <property type="nucleotide sequence ID" value="NZ_CP011388.1"/>
</dbReference>
<feature type="binding site" evidence="3">
    <location>
        <position position="218"/>
    </location>
    <ligand>
        <name>substrate</name>
    </ligand>
</feature>
<dbReference type="Gene3D" id="3.40.50.10470">
    <property type="entry name" value="Translation initiation factor eif-2b, domain 2"/>
    <property type="match status" value="1"/>
</dbReference>
<evidence type="ECO:0000313" key="4">
    <source>
        <dbReference type="EMBL" id="ANE48473.1"/>
    </source>
</evidence>
<dbReference type="STRING" id="1178515.SY83_21765"/>
<keyword evidence="5" id="KW-1185">Reference proteome</keyword>
<dbReference type="FunFam" id="1.20.120.420:FF:000003">
    <property type="entry name" value="Methylthioribose-1-phosphate isomerase"/>
    <property type="match status" value="1"/>
</dbReference>
<dbReference type="GO" id="GO:0046523">
    <property type="term" value="F:S-methyl-5-thioribose-1-phosphate isomerase activity"/>
    <property type="evidence" value="ECO:0007669"/>
    <property type="project" value="UniProtKB-UniRule"/>
</dbReference>
<organism evidence="4 5">
    <name type="scientific">Paenibacillus swuensis</name>
    <dbReference type="NCBI Taxonomy" id="1178515"/>
    <lineage>
        <taxon>Bacteria</taxon>
        <taxon>Bacillati</taxon>
        <taxon>Bacillota</taxon>
        <taxon>Bacilli</taxon>
        <taxon>Bacillales</taxon>
        <taxon>Paenibacillaceae</taxon>
        <taxon>Paenibacillus</taxon>
    </lineage>
</organism>
<keyword evidence="1 3" id="KW-0413">Isomerase</keyword>
<dbReference type="HAMAP" id="MF_01678">
    <property type="entry name" value="Salvage_MtnA"/>
    <property type="match status" value="1"/>
</dbReference>
<dbReference type="OrthoDB" id="9803436at2"/>
<feature type="binding site" evidence="3">
    <location>
        <begin position="66"/>
        <end position="68"/>
    </location>
    <ligand>
        <name>substrate</name>
    </ligand>
</feature>
<evidence type="ECO:0000313" key="5">
    <source>
        <dbReference type="Proteomes" id="UP000076927"/>
    </source>
</evidence>
<feature type="site" description="Transition state stabilizer" evidence="3">
    <location>
        <position position="179"/>
    </location>
</feature>
<dbReference type="Pfam" id="PF01008">
    <property type="entry name" value="IF-2B"/>
    <property type="match status" value="1"/>
</dbReference>
<feature type="binding site" evidence="3">
    <location>
        <position position="108"/>
    </location>
    <ligand>
        <name>substrate</name>
    </ligand>
</feature>
<feature type="active site" description="Proton donor" evidence="3">
    <location>
        <position position="259"/>
    </location>
</feature>
<dbReference type="Gene3D" id="1.20.120.420">
    <property type="entry name" value="translation initiation factor eif-2b, domain 1"/>
    <property type="match status" value="1"/>
</dbReference>
<dbReference type="SUPFAM" id="SSF100950">
    <property type="entry name" value="NagB/RpiA/CoA transferase-like"/>
    <property type="match status" value="1"/>
</dbReference>
<gene>
    <name evidence="3 4" type="primary">mtnA</name>
    <name evidence="4" type="ORF">SY83_21765</name>
</gene>
<proteinExistence type="inferred from homology"/>
<dbReference type="Proteomes" id="UP000076927">
    <property type="component" value="Chromosome"/>
</dbReference>